<dbReference type="Proteomes" id="UP000740413">
    <property type="component" value="Unassembled WGS sequence"/>
</dbReference>
<dbReference type="InterPro" id="IPR047272">
    <property type="entry name" value="S49_SppA_C"/>
</dbReference>
<feature type="domain" description="Peptidase S49" evidence="8">
    <location>
        <begin position="369"/>
        <end position="518"/>
    </location>
</feature>
<dbReference type="InterPro" id="IPR029045">
    <property type="entry name" value="ClpP/crotonase-like_dom_sf"/>
</dbReference>
<dbReference type="PANTHER" id="PTHR33209:SF1">
    <property type="entry name" value="PEPTIDASE S49 DOMAIN-CONTAINING PROTEIN"/>
    <property type="match status" value="1"/>
</dbReference>
<keyword evidence="7" id="KW-1133">Transmembrane helix</keyword>
<keyword evidence="3" id="KW-0645">Protease</keyword>
<dbReference type="SUPFAM" id="SSF52096">
    <property type="entry name" value="ClpP/crotonase"/>
    <property type="match status" value="2"/>
</dbReference>
<keyword evidence="5" id="KW-0720">Serine protease</keyword>
<dbReference type="InterPro" id="IPR004635">
    <property type="entry name" value="Pept_S49_SppA"/>
</dbReference>
<dbReference type="RefSeq" id="WP_214612483.1">
    <property type="nucleotide sequence ID" value="NZ_JACATN010000004.1"/>
</dbReference>
<dbReference type="PANTHER" id="PTHR33209">
    <property type="entry name" value="PROTEASE 4"/>
    <property type="match status" value="1"/>
</dbReference>
<evidence type="ECO:0000256" key="5">
    <source>
        <dbReference type="ARBA" id="ARBA00022825"/>
    </source>
</evidence>
<accession>A0ABS5WGT9</accession>
<dbReference type="InterPro" id="IPR004634">
    <property type="entry name" value="Pept_S49_pIV"/>
</dbReference>
<feature type="transmembrane region" description="Helical" evidence="7">
    <location>
        <begin position="7"/>
        <end position="32"/>
    </location>
</feature>
<evidence type="ECO:0000256" key="1">
    <source>
        <dbReference type="ARBA" id="ARBA00004370"/>
    </source>
</evidence>
<proteinExistence type="inferred from homology"/>
<dbReference type="NCBIfam" id="TIGR00705">
    <property type="entry name" value="SppA_67K"/>
    <property type="match status" value="1"/>
</dbReference>
<reference evidence="10" key="1">
    <citation type="submission" date="2023-07" db="EMBL/GenBank/DDBJ databases">
        <title>Zobellia barbeyronii sp. nov., a new marine flavobacterium, isolated from green and red algae.</title>
        <authorList>
            <person name="Nedashkovskaya O.I."/>
            <person name="Otstavnykh N."/>
            <person name="Zhukova N."/>
            <person name="Guzev K."/>
            <person name="Chausova V."/>
            <person name="Tekutyeva L."/>
            <person name="Mikhailov V."/>
            <person name="Isaeva M."/>
        </authorList>
    </citation>
    <scope>NUCLEOTIDE SEQUENCE [LARGE SCALE GENOMIC DNA]</scope>
    <source>
        <strain evidence="10">KMM 6746</strain>
    </source>
</reference>
<sequence>MNFLRNLLAAIIGCLIAFGVILIMIVIFAGIVGSSEESVSIKKNSILELQLKLPISDYVGDNGMDPFTGAFMEQSQGLDEILQAISVAKDDDDIKGISINNNFMMAGLAQTQAIRKALESFKENGKFIYTYGDFYMQKDYYLASVADSVFINPVGGLDFRGLSSEVLFFKDLQEKTGIKMEVIRHGKYKSAVEPFIANEMSEANRTQIKELIGSLWNSMVDDISKGRGISSADLNIIADTLGGRTPEFAKETGLLDGVIFFDQYEQKLRNALSLGKDDDLNLIELQDYVIRSNKKVIKSGKDKIAVVFAQGEILYGEGGPDVIGQGIINEAIIKAKEDNDVKAIVLRVNSPGGSALTSDIIWREIVLAKEKKPVVVSMGNVAASGGYYIAVGADKIFAEPTTVTGSIGVFGTVPNMTELAADIGINAEQVGTNKNSVEYSVFEPMSSEFRGYVQEGIESTYDTFLQRVSQGRNISMAEADSLAQGRVWSGVDAKRVGLIDELGNLEDAIAEAAKMAELNDYGIKKFPKYKTGIERLMEDLGGASAKVKQEFIEEEIGSEAYSILKQVKSAMEQEGVQARMPFVLDIK</sequence>
<dbReference type="Gene3D" id="3.90.226.10">
    <property type="entry name" value="2-enoyl-CoA Hydratase, Chain A, domain 1"/>
    <property type="match status" value="3"/>
</dbReference>
<dbReference type="NCBIfam" id="TIGR00706">
    <property type="entry name" value="SppA_dom"/>
    <property type="match status" value="1"/>
</dbReference>
<evidence type="ECO:0000256" key="2">
    <source>
        <dbReference type="ARBA" id="ARBA00008683"/>
    </source>
</evidence>
<organism evidence="9 10">
    <name type="scientific">Zobellia barbeyronii</name>
    <dbReference type="NCBI Taxonomy" id="2748009"/>
    <lineage>
        <taxon>Bacteria</taxon>
        <taxon>Pseudomonadati</taxon>
        <taxon>Bacteroidota</taxon>
        <taxon>Flavobacteriia</taxon>
        <taxon>Flavobacteriales</taxon>
        <taxon>Flavobacteriaceae</taxon>
        <taxon>Zobellia</taxon>
    </lineage>
</organism>
<keyword evidence="7" id="KW-0812">Transmembrane</keyword>
<comment type="caution">
    <text evidence="9">The sequence shown here is derived from an EMBL/GenBank/DDBJ whole genome shotgun (WGS) entry which is preliminary data.</text>
</comment>
<dbReference type="EMBL" id="JACATN010000004">
    <property type="protein sequence ID" value="MBT2162462.1"/>
    <property type="molecule type" value="Genomic_DNA"/>
</dbReference>
<evidence type="ECO:0000256" key="7">
    <source>
        <dbReference type="SAM" id="Phobius"/>
    </source>
</evidence>
<dbReference type="InterPro" id="IPR002142">
    <property type="entry name" value="Peptidase_S49"/>
</dbReference>
<evidence type="ECO:0000259" key="8">
    <source>
        <dbReference type="Pfam" id="PF01343"/>
    </source>
</evidence>
<evidence type="ECO:0000256" key="6">
    <source>
        <dbReference type="ARBA" id="ARBA00023136"/>
    </source>
</evidence>
<name>A0ABS5WGT9_9FLAO</name>
<dbReference type="Pfam" id="PF01343">
    <property type="entry name" value="Peptidase_S49"/>
    <property type="match status" value="2"/>
</dbReference>
<gene>
    <name evidence="9" type="primary">sppA</name>
    <name evidence="9" type="ORF">HW347_14405</name>
</gene>
<dbReference type="CDD" id="cd07018">
    <property type="entry name" value="S49_SppA_67K_type"/>
    <property type="match status" value="1"/>
</dbReference>
<keyword evidence="10" id="KW-1185">Reference proteome</keyword>
<dbReference type="InterPro" id="IPR047217">
    <property type="entry name" value="S49_SppA_67K_type_N"/>
</dbReference>
<keyword evidence="6 7" id="KW-0472">Membrane</keyword>
<evidence type="ECO:0000256" key="4">
    <source>
        <dbReference type="ARBA" id="ARBA00022801"/>
    </source>
</evidence>
<comment type="similarity">
    <text evidence="2">Belongs to the peptidase S49 family.</text>
</comment>
<evidence type="ECO:0000256" key="3">
    <source>
        <dbReference type="ARBA" id="ARBA00022670"/>
    </source>
</evidence>
<evidence type="ECO:0000313" key="9">
    <source>
        <dbReference type="EMBL" id="MBT2162462.1"/>
    </source>
</evidence>
<evidence type="ECO:0000313" key="10">
    <source>
        <dbReference type="Proteomes" id="UP000740413"/>
    </source>
</evidence>
<dbReference type="CDD" id="cd07023">
    <property type="entry name" value="S49_Sppa_N_C"/>
    <property type="match status" value="1"/>
</dbReference>
<feature type="domain" description="Peptidase S49" evidence="8">
    <location>
        <begin position="121"/>
        <end position="271"/>
    </location>
</feature>
<comment type="subcellular location">
    <subcellularLocation>
        <location evidence="1">Membrane</location>
    </subcellularLocation>
</comment>
<dbReference type="PIRSF" id="PIRSF001217">
    <property type="entry name" value="Protease_4_SppA"/>
    <property type="match status" value="1"/>
</dbReference>
<keyword evidence="4" id="KW-0378">Hydrolase</keyword>
<protein>
    <submittedName>
        <fullName evidence="9">Signal peptide peptidase SppA</fullName>
    </submittedName>
</protein>